<accession>A0ABW5S6S3</accession>
<dbReference type="InterPro" id="IPR025330">
    <property type="entry name" value="DUF4236"/>
</dbReference>
<keyword evidence="2" id="KW-0812">Transmembrane</keyword>
<dbReference type="EMBL" id="JBHUMQ010000034">
    <property type="protein sequence ID" value="MFD2694948.1"/>
    <property type="molecule type" value="Genomic_DNA"/>
</dbReference>
<feature type="compositionally biased region" description="Low complexity" evidence="1">
    <location>
        <begin position="218"/>
        <end position="235"/>
    </location>
</feature>
<keyword evidence="2" id="KW-0472">Membrane</keyword>
<evidence type="ECO:0000256" key="2">
    <source>
        <dbReference type="SAM" id="Phobius"/>
    </source>
</evidence>
<feature type="region of interest" description="Disordered" evidence="1">
    <location>
        <begin position="66"/>
        <end position="85"/>
    </location>
</feature>
<evidence type="ECO:0000256" key="1">
    <source>
        <dbReference type="SAM" id="MobiDB-lite"/>
    </source>
</evidence>
<gene>
    <name evidence="4" type="ORF">ACFSUE_15135</name>
</gene>
<keyword evidence="2" id="KW-1133">Transmembrane helix</keyword>
<dbReference type="Proteomes" id="UP001597399">
    <property type="component" value="Unassembled WGS sequence"/>
</dbReference>
<keyword evidence="5" id="KW-1185">Reference proteome</keyword>
<sequence>MGFRFRKSIKIAPGIKFNINKKSVGMTFGTKGAHYTINSKGTRTKSVGILGTGLSYVDVKNPSKKESKSLDAASPTTRKEAKDENKKGCGIGCLSLLAIILIVIALANLFTGHFNNFFGVLLFSSVILTIASAFKPTLAFWTKKKTRGRAVIGYVILSIIFMLAVGATAGEQSASDKQKVSGESTISKPVDSSESSVADSSSVSDSSSSETNSDESDSSISESKESSSSSANADSSSEKEDSKSAAHMNVAPSKPSKEQTKKTETKPKKSASKAPSASKKTSKTETKSATTKPAESKPAPSVSVVSHGLNVSPGQNASVTVKGEPGAHGSIQVVYNSGPSTAAGLGPKTADGNGNITWVWKVGTRTAPGDYPVTITIGGKTISQTLHVQ</sequence>
<dbReference type="Pfam" id="PF14020">
    <property type="entry name" value="DUF4236"/>
    <property type="match status" value="1"/>
</dbReference>
<name>A0ABW5S6S3_9BACL</name>
<proteinExistence type="predicted"/>
<evidence type="ECO:0000259" key="3">
    <source>
        <dbReference type="Pfam" id="PF14020"/>
    </source>
</evidence>
<organism evidence="4 5">
    <name type="scientific">Sporolactobacillus shoreicorticis</name>
    <dbReference type="NCBI Taxonomy" id="1923877"/>
    <lineage>
        <taxon>Bacteria</taxon>
        <taxon>Bacillati</taxon>
        <taxon>Bacillota</taxon>
        <taxon>Bacilli</taxon>
        <taxon>Bacillales</taxon>
        <taxon>Sporolactobacillaceae</taxon>
        <taxon>Sporolactobacillus</taxon>
    </lineage>
</organism>
<evidence type="ECO:0000313" key="5">
    <source>
        <dbReference type="Proteomes" id="UP001597399"/>
    </source>
</evidence>
<reference evidence="5" key="1">
    <citation type="journal article" date="2019" name="Int. J. Syst. Evol. Microbiol.">
        <title>The Global Catalogue of Microorganisms (GCM) 10K type strain sequencing project: providing services to taxonomists for standard genome sequencing and annotation.</title>
        <authorList>
            <consortium name="The Broad Institute Genomics Platform"/>
            <consortium name="The Broad Institute Genome Sequencing Center for Infectious Disease"/>
            <person name="Wu L."/>
            <person name="Ma J."/>
        </authorList>
    </citation>
    <scope>NUCLEOTIDE SEQUENCE [LARGE SCALE GENOMIC DNA]</scope>
    <source>
        <strain evidence="5">TISTR 2466</strain>
    </source>
</reference>
<evidence type="ECO:0000313" key="4">
    <source>
        <dbReference type="EMBL" id="MFD2694948.1"/>
    </source>
</evidence>
<feature type="transmembrane region" description="Helical" evidence="2">
    <location>
        <begin position="88"/>
        <end position="111"/>
    </location>
</feature>
<feature type="region of interest" description="Disordered" evidence="1">
    <location>
        <begin position="172"/>
        <end position="303"/>
    </location>
</feature>
<feature type="transmembrane region" description="Helical" evidence="2">
    <location>
        <begin position="117"/>
        <end position="138"/>
    </location>
</feature>
<feature type="domain" description="DUF4236" evidence="3">
    <location>
        <begin position="3"/>
        <end position="56"/>
    </location>
</feature>
<feature type="compositionally biased region" description="Low complexity" evidence="1">
    <location>
        <begin position="190"/>
        <end position="211"/>
    </location>
</feature>
<feature type="transmembrane region" description="Helical" evidence="2">
    <location>
        <begin position="150"/>
        <end position="169"/>
    </location>
</feature>
<dbReference type="RefSeq" id="WP_253064540.1">
    <property type="nucleotide sequence ID" value="NZ_JAMXWM010000031.1"/>
</dbReference>
<feature type="compositionally biased region" description="Basic and acidic residues" evidence="1">
    <location>
        <begin position="255"/>
        <end position="267"/>
    </location>
</feature>
<protein>
    <submittedName>
        <fullName evidence="4">DUF4236 domain-containing protein</fullName>
    </submittedName>
</protein>
<comment type="caution">
    <text evidence="4">The sequence shown here is derived from an EMBL/GenBank/DDBJ whole genome shotgun (WGS) entry which is preliminary data.</text>
</comment>